<name>A0A1W6JHE9_9CAUD</name>
<protein>
    <submittedName>
        <fullName evidence="1">Structural protein</fullName>
    </submittedName>
</protein>
<evidence type="ECO:0000313" key="2">
    <source>
        <dbReference type="Proteomes" id="UP000224502"/>
    </source>
</evidence>
<gene>
    <name evidence="1" type="ORF">LW31_054</name>
</gene>
<proteinExistence type="predicted"/>
<accession>A0A1W6JHE9</accession>
<reference evidence="1 2" key="1">
    <citation type="journal article" date="2017" name="Viruses">
        <title>Phage Biodiversity in Artisanal Cheese Wheys Reflects the Complexity of the Fermentation Process.</title>
        <authorList>
            <person name="Mahony J."/>
            <person name="Moscarelli A."/>
            <person name="Kelleher P."/>
            <person name="Lugli G.A."/>
            <person name="Ventura M."/>
            <person name="Settanni L."/>
            <person name="van Sinderen D."/>
        </authorList>
    </citation>
    <scope>NUCLEOTIDE SEQUENCE [LARGE SCALE GENOMIC DNA]</scope>
</reference>
<dbReference type="Proteomes" id="UP000224502">
    <property type="component" value="Segment"/>
</dbReference>
<keyword evidence="2" id="KW-1185">Reference proteome</keyword>
<sequence length="492" mass="56447">MSYIERFTSNFAKTLEHDVDVNGWNIADPNAKNYDVLDALETINNTSPTMMTQLERDEIMSISSIHSEGSEYIRKMERYVHEKKRIGGKTLAEVIRLLPNVHYTTDQLVSFIYKHEPIVTTNEVKDEKATSEMLAFIRKRTKKNVTHQQMIEQATKHTLLYGRAGLYRNEDDELEFYPSDYYTVVIGYRKNSKQVVPELLGHILYSEPVTQAVLHLSEVPPNTDIDWFKNALDKSNSPMLFVEKERMRFVPASQNRFVNLRYDMDSYNPESRLFNERLRIEDSLALHATLNRKFKERGIGRLIIETSDDKGTGNAEQGITDLLNTSNGARRKDLAQIKEYAKYLAETIKHMDDDDVLVLPEGLTQNERLENTNTPEKFLDILMEDQNIVPLCYGIPPTLLGLGTLSDRNISIASINETTEDTAINNIRQAFYTQLGLLYGLTDEQELINEDLADQGSVDTHNKYVSEIALNLFKAGFPQDKINEMVTKELLN</sequence>
<evidence type="ECO:0000313" key="1">
    <source>
        <dbReference type="EMBL" id="ARM65656.1"/>
    </source>
</evidence>
<organism evidence="1 2">
    <name type="scientific">Lactococcus phage LW31</name>
    <dbReference type="NCBI Taxonomy" id="1965478"/>
    <lineage>
        <taxon>Viruses</taxon>
        <taxon>Duplodnaviria</taxon>
        <taxon>Heunggongvirae</taxon>
        <taxon>Uroviricota</taxon>
        <taxon>Caudoviricetes</taxon>
        <taxon>Teubervirus</taxon>
        <taxon>Teubervirus LW31</taxon>
    </lineage>
</organism>
<dbReference type="EMBL" id="KY554762">
    <property type="protein sequence ID" value="ARM65656.1"/>
    <property type="molecule type" value="Genomic_DNA"/>
</dbReference>